<dbReference type="STRING" id="455432.AWN90_13675"/>
<keyword evidence="1" id="KW-0067">ATP-binding</keyword>
<dbReference type="AlphaFoldDB" id="A0A164HUR6"/>
<dbReference type="Proteomes" id="UP000076512">
    <property type="component" value="Unassembled WGS sequence"/>
</dbReference>
<dbReference type="OrthoDB" id="3698585at2"/>
<comment type="caution">
    <text evidence="1">The sequence shown here is derived from an EMBL/GenBank/DDBJ whole genome shotgun (WGS) entry which is preliminary data.</text>
</comment>
<keyword evidence="2" id="KW-1185">Reference proteome</keyword>
<proteinExistence type="predicted"/>
<dbReference type="GO" id="GO:0005524">
    <property type="term" value="F:ATP binding"/>
    <property type="evidence" value="ECO:0007669"/>
    <property type="project" value="UniProtKB-KW"/>
</dbReference>
<dbReference type="EMBL" id="LWGR01000021">
    <property type="protein sequence ID" value="KZM68833.1"/>
    <property type="molecule type" value="Genomic_DNA"/>
</dbReference>
<accession>A0A164HUR6</accession>
<gene>
    <name evidence="1" type="ORF">AWN90_13675</name>
</gene>
<dbReference type="InterPro" id="IPR039452">
    <property type="entry name" value="DUF5403"/>
</dbReference>
<evidence type="ECO:0000313" key="1">
    <source>
        <dbReference type="EMBL" id="KZM68833.1"/>
    </source>
</evidence>
<organism evidence="1 2">
    <name type="scientific">Nocardia terpenica</name>
    <dbReference type="NCBI Taxonomy" id="455432"/>
    <lineage>
        <taxon>Bacteria</taxon>
        <taxon>Bacillati</taxon>
        <taxon>Actinomycetota</taxon>
        <taxon>Actinomycetes</taxon>
        <taxon>Mycobacteriales</taxon>
        <taxon>Nocardiaceae</taxon>
        <taxon>Nocardia</taxon>
    </lineage>
</organism>
<protein>
    <submittedName>
        <fullName evidence="1">Zinc ABC transporter ATP-binding protein</fullName>
    </submittedName>
</protein>
<evidence type="ECO:0000313" key="2">
    <source>
        <dbReference type="Proteomes" id="UP000076512"/>
    </source>
</evidence>
<dbReference type="Pfam" id="PF17395">
    <property type="entry name" value="DUF5403"/>
    <property type="match status" value="1"/>
</dbReference>
<reference evidence="1 2" key="1">
    <citation type="submission" date="2016-04" db="EMBL/GenBank/DDBJ databases">
        <authorList>
            <person name="Evans L.H."/>
            <person name="Alamgir A."/>
            <person name="Owens N."/>
            <person name="Weber N.D."/>
            <person name="Virtaneva K."/>
            <person name="Barbian K."/>
            <person name="Babar A."/>
            <person name="Rosenke K."/>
        </authorList>
    </citation>
    <scope>NUCLEOTIDE SEQUENCE [LARGE SCALE GENOMIC DNA]</scope>
    <source>
        <strain evidence="1 2">IFM 0406</strain>
    </source>
</reference>
<keyword evidence="1" id="KW-0547">Nucleotide-binding</keyword>
<name>A0A164HUR6_9NOCA</name>
<sequence>MAVRLIGQKAMNQVVSHVDGVKDAIGDEAKEIGSRAEARLAGHRRSGRAQVTVTNGDVDSFVNLEDPAALSIEFGHMVKGKYETEEPKYVPGLYIITGAAGLAG</sequence>